<name>A0ACC0H0H3_9ERIC</name>
<dbReference type="Proteomes" id="UP001060215">
    <property type="component" value="Chromosome 7"/>
</dbReference>
<accession>A0ACC0H0H3</accession>
<keyword evidence="2" id="KW-1185">Reference proteome</keyword>
<evidence type="ECO:0000313" key="2">
    <source>
        <dbReference type="Proteomes" id="UP001060215"/>
    </source>
</evidence>
<sequence>MLHSYTIIAYDQYFDRTQQIDFPQPQPQPQPHTLTAAQSFEVFFILPTFMCLMAYFFASAAYWLVHGTKQSNQQQLPPVIFKKYETTHKFNDCAICLEDFEEGDTCGVLPSCDHSFHPKCIRRWLVKNQNQTCPLCRCPVACSCFWLIVNDFYLTLSLGH</sequence>
<proteinExistence type="predicted"/>
<dbReference type="EMBL" id="CM045764">
    <property type="protein sequence ID" value="KAI8006459.1"/>
    <property type="molecule type" value="Genomic_DNA"/>
</dbReference>
<evidence type="ECO:0000313" key="1">
    <source>
        <dbReference type="EMBL" id="KAI8006459.1"/>
    </source>
</evidence>
<comment type="caution">
    <text evidence="1">The sequence shown here is derived from an EMBL/GenBank/DDBJ whole genome shotgun (WGS) entry which is preliminary data.</text>
</comment>
<gene>
    <name evidence="1" type="ORF">LOK49_LG07G03150</name>
</gene>
<protein>
    <submittedName>
        <fullName evidence="1">E3 ubiquitin-protein ligase ATL44</fullName>
    </submittedName>
</protein>
<reference evidence="1 2" key="1">
    <citation type="journal article" date="2022" name="Plant J.">
        <title>Chromosome-level genome of Camellia lanceoleosa provides a valuable resource for understanding genome evolution and self-incompatibility.</title>
        <authorList>
            <person name="Gong W."/>
            <person name="Xiao S."/>
            <person name="Wang L."/>
            <person name="Liao Z."/>
            <person name="Chang Y."/>
            <person name="Mo W."/>
            <person name="Hu G."/>
            <person name="Li W."/>
            <person name="Zhao G."/>
            <person name="Zhu H."/>
            <person name="Hu X."/>
            <person name="Ji K."/>
            <person name="Xiang X."/>
            <person name="Song Q."/>
            <person name="Yuan D."/>
            <person name="Jin S."/>
            <person name="Zhang L."/>
        </authorList>
    </citation>
    <scope>NUCLEOTIDE SEQUENCE [LARGE SCALE GENOMIC DNA]</scope>
    <source>
        <strain evidence="1">SQ_2022a</strain>
    </source>
</reference>
<organism evidence="1 2">
    <name type="scientific">Camellia lanceoleosa</name>
    <dbReference type="NCBI Taxonomy" id="1840588"/>
    <lineage>
        <taxon>Eukaryota</taxon>
        <taxon>Viridiplantae</taxon>
        <taxon>Streptophyta</taxon>
        <taxon>Embryophyta</taxon>
        <taxon>Tracheophyta</taxon>
        <taxon>Spermatophyta</taxon>
        <taxon>Magnoliopsida</taxon>
        <taxon>eudicotyledons</taxon>
        <taxon>Gunneridae</taxon>
        <taxon>Pentapetalae</taxon>
        <taxon>asterids</taxon>
        <taxon>Ericales</taxon>
        <taxon>Theaceae</taxon>
        <taxon>Camellia</taxon>
    </lineage>
</organism>